<accession>A0A2T4U4A6</accession>
<dbReference type="PANTHER" id="PTHR34979:SF1">
    <property type="entry name" value="INNER MEMBRANE PROTEIN YGAZ"/>
    <property type="match status" value="1"/>
</dbReference>
<keyword evidence="6 8" id="KW-1133">Transmembrane helix</keyword>
<keyword evidence="10" id="KW-1185">Reference proteome</keyword>
<name>A0A2T4U4A6_9BACI</name>
<dbReference type="Proteomes" id="UP000240509">
    <property type="component" value="Unassembled WGS sequence"/>
</dbReference>
<evidence type="ECO:0000256" key="2">
    <source>
        <dbReference type="ARBA" id="ARBA00010735"/>
    </source>
</evidence>
<dbReference type="InterPro" id="IPR011606">
    <property type="entry name" value="Brnchd-chn_aa_trnsp_permease"/>
</dbReference>
<comment type="similarity">
    <text evidence="2">Belongs to the AzlC family.</text>
</comment>
<evidence type="ECO:0000256" key="6">
    <source>
        <dbReference type="ARBA" id="ARBA00022989"/>
    </source>
</evidence>
<proteinExistence type="inferred from homology"/>
<feature type="transmembrane region" description="Helical" evidence="8">
    <location>
        <begin position="12"/>
        <end position="33"/>
    </location>
</feature>
<feature type="transmembrane region" description="Helical" evidence="8">
    <location>
        <begin position="181"/>
        <end position="198"/>
    </location>
</feature>
<reference evidence="9 10" key="1">
    <citation type="submission" date="2018-03" db="EMBL/GenBank/DDBJ databases">
        <title>Alkalicoccus saliphilus sp. nov., isolated from a mineral pool.</title>
        <authorList>
            <person name="Zhao B."/>
        </authorList>
    </citation>
    <scope>NUCLEOTIDE SEQUENCE [LARGE SCALE GENOMIC DNA]</scope>
    <source>
        <strain evidence="9 10">6AG</strain>
    </source>
</reference>
<keyword evidence="4" id="KW-1003">Cell membrane</keyword>
<feature type="transmembrane region" description="Helical" evidence="8">
    <location>
        <begin position="127"/>
        <end position="149"/>
    </location>
</feature>
<feature type="transmembrane region" description="Helical" evidence="8">
    <location>
        <begin position="155"/>
        <end position="174"/>
    </location>
</feature>
<keyword evidence="5 8" id="KW-0812">Transmembrane</keyword>
<comment type="subcellular location">
    <subcellularLocation>
        <location evidence="1">Cell membrane</location>
        <topology evidence="1">Multi-pass membrane protein</topology>
    </subcellularLocation>
</comment>
<dbReference type="GO" id="GO:1903785">
    <property type="term" value="P:L-valine transmembrane transport"/>
    <property type="evidence" value="ECO:0007669"/>
    <property type="project" value="TreeGrafter"/>
</dbReference>
<evidence type="ECO:0000313" key="9">
    <source>
        <dbReference type="EMBL" id="PTL38240.1"/>
    </source>
</evidence>
<comment type="caution">
    <text evidence="9">The sequence shown here is derived from an EMBL/GenBank/DDBJ whole genome shotgun (WGS) entry which is preliminary data.</text>
</comment>
<evidence type="ECO:0000256" key="3">
    <source>
        <dbReference type="ARBA" id="ARBA00022448"/>
    </source>
</evidence>
<protein>
    <submittedName>
        <fullName evidence="9">Branched-chain amino acid ABC transporter permease</fullName>
    </submittedName>
</protein>
<feature type="transmembrane region" description="Helical" evidence="8">
    <location>
        <begin position="53"/>
        <end position="78"/>
    </location>
</feature>
<dbReference type="OrthoDB" id="3177005at2"/>
<gene>
    <name evidence="9" type="ORF">C6Y45_12565</name>
</gene>
<dbReference type="GO" id="GO:0005886">
    <property type="term" value="C:plasma membrane"/>
    <property type="evidence" value="ECO:0007669"/>
    <property type="project" value="UniProtKB-SubCell"/>
</dbReference>
<dbReference type="EMBL" id="PZJJ01000022">
    <property type="protein sequence ID" value="PTL38240.1"/>
    <property type="molecule type" value="Genomic_DNA"/>
</dbReference>
<organism evidence="9 10">
    <name type="scientific">Alkalicoccus saliphilus</name>
    <dbReference type="NCBI Taxonomy" id="200989"/>
    <lineage>
        <taxon>Bacteria</taxon>
        <taxon>Bacillati</taxon>
        <taxon>Bacillota</taxon>
        <taxon>Bacilli</taxon>
        <taxon>Bacillales</taxon>
        <taxon>Bacillaceae</taxon>
        <taxon>Alkalicoccus</taxon>
    </lineage>
</organism>
<dbReference type="PANTHER" id="PTHR34979">
    <property type="entry name" value="INNER MEMBRANE PROTEIN YGAZ"/>
    <property type="match status" value="1"/>
</dbReference>
<evidence type="ECO:0000256" key="7">
    <source>
        <dbReference type="ARBA" id="ARBA00023136"/>
    </source>
</evidence>
<evidence type="ECO:0000256" key="8">
    <source>
        <dbReference type="SAM" id="Phobius"/>
    </source>
</evidence>
<evidence type="ECO:0000256" key="1">
    <source>
        <dbReference type="ARBA" id="ARBA00004651"/>
    </source>
</evidence>
<dbReference type="Pfam" id="PF03591">
    <property type="entry name" value="AzlC"/>
    <property type="match status" value="1"/>
</dbReference>
<evidence type="ECO:0000256" key="5">
    <source>
        <dbReference type="ARBA" id="ARBA00022692"/>
    </source>
</evidence>
<sequence>MEKDDSLRRGLTAGLSIAFGYMPVAITFGLLAGSTGLTVFEAVLMSMVVFAGAAQYMALSMLAIGAGMVEIVLATFIVNFRHLLMSASIQERAEPSSKKFRALFGFFLTDEVFAVSSVKQPPISGNYILGVGLSAYSSWVGFTAAGFYTGALLPGVLQESMGIALYALFIALLVPSIKEEGRPVVVLALLGGSFHWLYQLFLDTGWAIMSATITAVIVYELVDVRRRKKR</sequence>
<evidence type="ECO:0000256" key="4">
    <source>
        <dbReference type="ARBA" id="ARBA00022475"/>
    </source>
</evidence>
<dbReference type="AlphaFoldDB" id="A0A2T4U4A6"/>
<keyword evidence="7 8" id="KW-0472">Membrane</keyword>
<keyword evidence="3" id="KW-0813">Transport</keyword>
<evidence type="ECO:0000313" key="10">
    <source>
        <dbReference type="Proteomes" id="UP000240509"/>
    </source>
</evidence>
<feature type="transmembrane region" description="Helical" evidence="8">
    <location>
        <begin position="204"/>
        <end position="222"/>
    </location>
</feature>